<dbReference type="EMBL" id="JAGTXO010000006">
    <property type="protein sequence ID" value="KAG8467077.1"/>
    <property type="molecule type" value="Genomic_DNA"/>
</dbReference>
<dbReference type="PRINTS" id="PR01573">
    <property type="entry name" value="SUPERTUBBY"/>
</dbReference>
<keyword evidence="5" id="KW-1185">Reference proteome</keyword>
<sequence length="547" mass="57213">MDGGSAPKACSTAPIARPDSSLEQTAMRPRGMATPPSALELQASPLRGHVAAHARPAGPFAGGGVASLPIAGSTGECASAGAPSSPMLLAAQPRTPNSTPLAQRAGVPAGSGGGGWRFAHPQPLNHINLAAQLAQLDFGRSNSPLGLPGGTFSVSPSPSAADSPLYGAIRPYDQTPVASPAAMRASPFAPLRDRHGLGLAADRHHRRSDSTAELTRARSEGSAHGDHLRRSGDDANSSRAGCGSGGGGGEVVIDISPAINPYLLHYATPAPPEGGVVRCRVLRSRGKKRHISYRMLTDAGDELLTAVRKADDFWISMTSSELLLPDEGSGRTADWAKAQKSSFSVLRCPPESAGAPAEHEQRLFFAYKAAYNGRELIPTGEPIIAISHGTVVAAAELPQVNTMRACFPNPAEGAPLCTRAYLIQALDAIYAIAGADGERGGAHGAPRERVPGGVCALNSRVPVWNARTESYVLNFHGRATLASSKNVQLVHWEGGSPPHVGETDSTNSKELPTLLYGKVDRDTYNLDYKFPLSAYHAFVIAISVTDW</sequence>
<feature type="region of interest" description="Disordered" evidence="2">
    <location>
        <begin position="1"/>
        <end position="36"/>
    </location>
</feature>
<comment type="similarity">
    <text evidence="1">Belongs to the TUB family.</text>
</comment>
<feature type="compositionally biased region" description="Basic and acidic residues" evidence="2">
    <location>
        <begin position="215"/>
        <end position="233"/>
    </location>
</feature>
<dbReference type="InterPro" id="IPR025659">
    <property type="entry name" value="Tubby-like_C"/>
</dbReference>
<gene>
    <name evidence="4" type="ORF">KFE25_000393</name>
</gene>
<evidence type="ECO:0000313" key="4">
    <source>
        <dbReference type="EMBL" id="KAG8467077.1"/>
    </source>
</evidence>
<feature type="domain" description="Tubby C-terminal" evidence="3">
    <location>
        <begin position="271"/>
        <end position="546"/>
    </location>
</feature>
<organism evidence="4 5">
    <name type="scientific">Diacronema lutheri</name>
    <name type="common">Unicellular marine alga</name>
    <name type="synonym">Monochrysis lutheri</name>
    <dbReference type="NCBI Taxonomy" id="2081491"/>
    <lineage>
        <taxon>Eukaryota</taxon>
        <taxon>Haptista</taxon>
        <taxon>Haptophyta</taxon>
        <taxon>Pavlovophyceae</taxon>
        <taxon>Pavlovales</taxon>
        <taxon>Pavlovaceae</taxon>
        <taxon>Diacronema</taxon>
    </lineage>
</organism>
<dbReference type="PANTHER" id="PTHR16517">
    <property type="entry name" value="TUBBY-RELATED"/>
    <property type="match status" value="1"/>
</dbReference>
<dbReference type="Gene3D" id="3.20.90.10">
    <property type="entry name" value="Tubby Protein, Chain A"/>
    <property type="match status" value="1"/>
</dbReference>
<evidence type="ECO:0000256" key="1">
    <source>
        <dbReference type="ARBA" id="ARBA00007129"/>
    </source>
</evidence>
<comment type="caution">
    <text evidence="4">The sequence shown here is derived from an EMBL/GenBank/DDBJ whole genome shotgun (WGS) entry which is preliminary data.</text>
</comment>
<dbReference type="Proteomes" id="UP000751190">
    <property type="component" value="Unassembled WGS sequence"/>
</dbReference>
<dbReference type="Pfam" id="PF01167">
    <property type="entry name" value="Tub"/>
    <property type="match status" value="1"/>
</dbReference>
<accession>A0A8J6CA02</accession>
<evidence type="ECO:0000256" key="2">
    <source>
        <dbReference type="SAM" id="MobiDB-lite"/>
    </source>
</evidence>
<dbReference type="SUPFAM" id="SSF54518">
    <property type="entry name" value="Tubby C-terminal domain-like"/>
    <property type="match status" value="1"/>
</dbReference>
<reference evidence="4" key="1">
    <citation type="submission" date="2021-05" db="EMBL/GenBank/DDBJ databases">
        <title>The genome of the haptophyte Pavlova lutheri (Diacronema luteri, Pavlovales) - a model for lipid biosynthesis in eukaryotic algae.</title>
        <authorList>
            <person name="Hulatt C.J."/>
            <person name="Posewitz M.C."/>
        </authorList>
    </citation>
    <scope>NUCLEOTIDE SEQUENCE</scope>
    <source>
        <strain evidence="4">NIVA-4/92</strain>
    </source>
</reference>
<proteinExistence type="inferred from homology"/>
<protein>
    <recommendedName>
        <fullName evidence="3">Tubby C-terminal domain-containing protein</fullName>
    </recommendedName>
</protein>
<dbReference type="PANTHER" id="PTHR16517:SF7">
    <property type="entry name" value="PROTEIN KING TUBBY"/>
    <property type="match status" value="1"/>
</dbReference>
<evidence type="ECO:0000313" key="5">
    <source>
        <dbReference type="Proteomes" id="UP000751190"/>
    </source>
</evidence>
<dbReference type="AlphaFoldDB" id="A0A8J6CA02"/>
<dbReference type="OrthoDB" id="8775810at2759"/>
<evidence type="ECO:0000259" key="3">
    <source>
        <dbReference type="Pfam" id="PF01167"/>
    </source>
</evidence>
<dbReference type="InterPro" id="IPR000007">
    <property type="entry name" value="Tubby_C"/>
</dbReference>
<feature type="region of interest" description="Disordered" evidence="2">
    <location>
        <begin position="198"/>
        <end position="246"/>
    </location>
</feature>
<name>A0A8J6CA02_DIALT</name>